<evidence type="ECO:0000313" key="6">
    <source>
        <dbReference type="EMBL" id="SPD23556.1"/>
    </source>
</evidence>
<protein>
    <recommendedName>
        <fullName evidence="5">RING-type domain-containing protein</fullName>
    </recommendedName>
</protein>
<dbReference type="PANTHER" id="PTHR45931">
    <property type="entry name" value="SI:CH211-59O9.10"/>
    <property type="match status" value="1"/>
</dbReference>
<dbReference type="PANTHER" id="PTHR45931:SF3">
    <property type="entry name" value="RING ZINC FINGER-CONTAINING PROTEIN"/>
    <property type="match status" value="1"/>
</dbReference>
<dbReference type="GO" id="GO:0008270">
    <property type="term" value="F:zinc ion binding"/>
    <property type="evidence" value="ECO:0007669"/>
    <property type="project" value="UniProtKB-KW"/>
</dbReference>
<evidence type="ECO:0000256" key="1">
    <source>
        <dbReference type="ARBA" id="ARBA00022723"/>
    </source>
</evidence>
<dbReference type="InterPro" id="IPR013083">
    <property type="entry name" value="Znf_RING/FYVE/PHD"/>
</dbReference>
<keyword evidence="3" id="KW-0862">Zinc</keyword>
<reference evidence="6" key="1">
    <citation type="submission" date="2018-02" db="EMBL/GenBank/DDBJ databases">
        <authorList>
            <person name="Cohen D.B."/>
            <person name="Kent A.D."/>
        </authorList>
    </citation>
    <scope>NUCLEOTIDE SEQUENCE</scope>
</reference>
<evidence type="ECO:0000256" key="2">
    <source>
        <dbReference type="ARBA" id="ARBA00022771"/>
    </source>
</evidence>
<dbReference type="InterPro" id="IPR001841">
    <property type="entry name" value="Znf_RING"/>
</dbReference>
<sequence length="222" mass="25505">MAQESVSTWCNVRDVSYEIISSLNNLPDTTIEFRLHPNSTHHQIWIDAESGHIQDQTQLQIPSLTTVEIDQQELFDETDRFDQKISQILPPSLHLHPDQLLKLVCEILSKLLNYSSSAFTSAKNKRWRVSVDLHIVTICRSVLVEEEHMVPAAQPVIEALKEETVKSNSDSNCCTICLDDFHAGSCVTRMPCSHVFHHQCIVRWLSYSHYCPECRFEMPTEK</sequence>
<proteinExistence type="predicted"/>
<organism evidence="6">
    <name type="scientific">Fagus sylvatica</name>
    <name type="common">Beechnut</name>
    <dbReference type="NCBI Taxonomy" id="28930"/>
    <lineage>
        <taxon>Eukaryota</taxon>
        <taxon>Viridiplantae</taxon>
        <taxon>Streptophyta</taxon>
        <taxon>Embryophyta</taxon>
        <taxon>Tracheophyta</taxon>
        <taxon>Spermatophyta</taxon>
        <taxon>Magnoliopsida</taxon>
        <taxon>eudicotyledons</taxon>
        <taxon>Gunneridae</taxon>
        <taxon>Pentapetalae</taxon>
        <taxon>rosids</taxon>
        <taxon>fabids</taxon>
        <taxon>Fagales</taxon>
        <taxon>Fagaceae</taxon>
        <taxon>Fagus</taxon>
    </lineage>
</organism>
<feature type="domain" description="RING-type" evidence="5">
    <location>
        <begin position="174"/>
        <end position="215"/>
    </location>
</feature>
<evidence type="ECO:0000259" key="5">
    <source>
        <dbReference type="PROSITE" id="PS50089"/>
    </source>
</evidence>
<keyword evidence="1" id="KW-0479">Metal-binding</keyword>
<dbReference type="Pfam" id="PF13639">
    <property type="entry name" value="zf-RING_2"/>
    <property type="match status" value="1"/>
</dbReference>
<dbReference type="GO" id="GO:0006511">
    <property type="term" value="P:ubiquitin-dependent protein catabolic process"/>
    <property type="evidence" value="ECO:0007669"/>
    <property type="project" value="TreeGrafter"/>
</dbReference>
<gene>
    <name evidence="6" type="ORF">FSB_LOCUS51438</name>
</gene>
<dbReference type="SMART" id="SM00184">
    <property type="entry name" value="RING"/>
    <property type="match status" value="1"/>
</dbReference>
<dbReference type="GO" id="GO:0005634">
    <property type="term" value="C:nucleus"/>
    <property type="evidence" value="ECO:0007669"/>
    <property type="project" value="TreeGrafter"/>
</dbReference>
<dbReference type="EMBL" id="OIVN01005669">
    <property type="protein sequence ID" value="SPD23556.1"/>
    <property type="molecule type" value="Genomic_DNA"/>
</dbReference>
<keyword evidence="2 4" id="KW-0863">Zinc-finger</keyword>
<dbReference type="SUPFAM" id="SSF57850">
    <property type="entry name" value="RING/U-box"/>
    <property type="match status" value="1"/>
</dbReference>
<dbReference type="GO" id="GO:0061630">
    <property type="term" value="F:ubiquitin protein ligase activity"/>
    <property type="evidence" value="ECO:0007669"/>
    <property type="project" value="TreeGrafter"/>
</dbReference>
<accession>A0A2N9ICC9</accession>
<dbReference type="Gene3D" id="3.30.40.10">
    <property type="entry name" value="Zinc/RING finger domain, C3HC4 (zinc finger)"/>
    <property type="match status" value="1"/>
</dbReference>
<name>A0A2N9ICC9_FAGSY</name>
<evidence type="ECO:0000256" key="4">
    <source>
        <dbReference type="PROSITE-ProRule" id="PRU00175"/>
    </source>
</evidence>
<dbReference type="InterPro" id="IPR051834">
    <property type="entry name" value="RING_finger_E3_ligase"/>
</dbReference>
<dbReference type="PROSITE" id="PS50089">
    <property type="entry name" value="ZF_RING_2"/>
    <property type="match status" value="1"/>
</dbReference>
<dbReference type="AlphaFoldDB" id="A0A2N9ICC9"/>
<evidence type="ECO:0000256" key="3">
    <source>
        <dbReference type="ARBA" id="ARBA00022833"/>
    </source>
</evidence>